<dbReference type="AlphaFoldDB" id="A0A1J1HQI7"/>
<sequence>MVAYLQGLNIFIKEFRRQEYVNVCDEILRNFIKLLINENKNLNPECLNNTIELINAKKFLFMLFAVKVSDDLSDDQRTEIINRSKIDTINILVRNFLLFSCKDFHSLLSHNLNESERKCFDKFAVDNKLVDVQIPLRSINDNMTINCDEYIETDRLRKQEIIEETLNLTRQQRKCFKMKSNESKFYETLTRLIVLNEINLSETEKLNERVNFDMFLMTTFENALSCLESF</sequence>
<proteinExistence type="predicted"/>
<dbReference type="EMBL" id="CVRI01000014">
    <property type="protein sequence ID" value="CRK89644.1"/>
    <property type="molecule type" value="Genomic_DNA"/>
</dbReference>
<gene>
    <name evidence="1" type="ORF">CLUMA_CG003539</name>
</gene>
<evidence type="ECO:0000313" key="1">
    <source>
        <dbReference type="EMBL" id="CRK89644.1"/>
    </source>
</evidence>
<organism evidence="1 2">
    <name type="scientific">Clunio marinus</name>
    <dbReference type="NCBI Taxonomy" id="568069"/>
    <lineage>
        <taxon>Eukaryota</taxon>
        <taxon>Metazoa</taxon>
        <taxon>Ecdysozoa</taxon>
        <taxon>Arthropoda</taxon>
        <taxon>Hexapoda</taxon>
        <taxon>Insecta</taxon>
        <taxon>Pterygota</taxon>
        <taxon>Neoptera</taxon>
        <taxon>Endopterygota</taxon>
        <taxon>Diptera</taxon>
        <taxon>Nematocera</taxon>
        <taxon>Chironomoidea</taxon>
        <taxon>Chironomidae</taxon>
        <taxon>Clunio</taxon>
    </lineage>
</organism>
<protein>
    <submittedName>
        <fullName evidence="1">CLUMA_CG003539, isoform A</fullName>
    </submittedName>
</protein>
<dbReference type="Proteomes" id="UP000183832">
    <property type="component" value="Unassembled WGS sequence"/>
</dbReference>
<name>A0A1J1HQI7_9DIPT</name>
<reference evidence="1 2" key="1">
    <citation type="submission" date="2015-04" db="EMBL/GenBank/DDBJ databases">
        <authorList>
            <person name="Syromyatnikov M.Y."/>
            <person name="Popov V.N."/>
        </authorList>
    </citation>
    <scope>NUCLEOTIDE SEQUENCE [LARGE SCALE GENOMIC DNA]</scope>
</reference>
<keyword evidence="2" id="KW-1185">Reference proteome</keyword>
<accession>A0A1J1HQI7</accession>
<evidence type="ECO:0000313" key="2">
    <source>
        <dbReference type="Proteomes" id="UP000183832"/>
    </source>
</evidence>